<dbReference type="KEGG" id="loi:92361169"/>
<keyword evidence="4" id="KW-1185">Reference proteome</keyword>
<evidence type="ECO:0000313" key="4">
    <source>
        <dbReference type="Proteomes" id="UP000674143"/>
    </source>
</evidence>
<evidence type="ECO:0000313" key="3">
    <source>
        <dbReference type="EMBL" id="KAG5477896.1"/>
    </source>
</evidence>
<comment type="caution">
    <text evidence="3">The sequence shown here is derived from an EMBL/GenBank/DDBJ whole genome shotgun (WGS) entry which is preliminary data.</text>
</comment>
<feature type="signal peptide" evidence="2">
    <location>
        <begin position="1"/>
        <end position="22"/>
    </location>
</feature>
<dbReference type="RefSeq" id="XP_067062803.1">
    <property type="nucleotide sequence ID" value="XM_067207235.1"/>
</dbReference>
<gene>
    <name evidence="3" type="ORF">LSCM4_05288</name>
</gene>
<dbReference type="GeneID" id="92361169"/>
<evidence type="ECO:0000256" key="1">
    <source>
        <dbReference type="SAM" id="Phobius"/>
    </source>
</evidence>
<evidence type="ECO:0000256" key="2">
    <source>
        <dbReference type="SAM" id="SignalP"/>
    </source>
</evidence>
<dbReference type="EMBL" id="JAFHLR010000024">
    <property type="protein sequence ID" value="KAG5477896.1"/>
    <property type="molecule type" value="Genomic_DNA"/>
</dbReference>
<keyword evidence="1" id="KW-1133">Transmembrane helix</keyword>
<organism evidence="3 4">
    <name type="scientific">Leishmania orientalis</name>
    <dbReference type="NCBI Taxonomy" id="2249476"/>
    <lineage>
        <taxon>Eukaryota</taxon>
        <taxon>Discoba</taxon>
        <taxon>Euglenozoa</taxon>
        <taxon>Kinetoplastea</taxon>
        <taxon>Metakinetoplastina</taxon>
        <taxon>Trypanosomatida</taxon>
        <taxon>Trypanosomatidae</taxon>
        <taxon>Leishmaniinae</taxon>
        <taxon>Leishmania</taxon>
    </lineage>
</organism>
<feature type="chain" id="PRO_5032665452" evidence="2">
    <location>
        <begin position="23"/>
        <end position="381"/>
    </location>
</feature>
<proteinExistence type="predicted"/>
<feature type="transmembrane region" description="Helical" evidence="1">
    <location>
        <begin position="277"/>
        <end position="298"/>
    </location>
</feature>
<protein>
    <submittedName>
        <fullName evidence="3">Uncharacterized protein</fullName>
    </submittedName>
</protein>
<reference evidence="4" key="1">
    <citation type="journal article" date="2021" name="Microbiol. Resour. Announc.">
        <title>LGAAP: Leishmaniinae Genome Assembly and Annotation Pipeline.</title>
        <authorList>
            <person name="Almutairi H."/>
            <person name="Urbaniak M.D."/>
            <person name="Bates M.D."/>
            <person name="Jariyapan N."/>
            <person name="Kwakye-Nuako G."/>
            <person name="Thomaz-Soccol V."/>
            <person name="Al-Salem W.S."/>
            <person name="Dillon R.J."/>
            <person name="Bates P.A."/>
            <person name="Gatherer D."/>
        </authorList>
    </citation>
    <scope>NUCLEOTIDE SEQUENCE [LARGE SCALE GENOMIC DNA]</scope>
</reference>
<keyword evidence="2" id="KW-0732">Signal</keyword>
<name>A0A836HHC6_9TRYP</name>
<dbReference type="Proteomes" id="UP000674143">
    <property type="component" value="Unassembled WGS sequence"/>
</dbReference>
<reference evidence="4" key="2">
    <citation type="journal article" date="2021" name="Sci. Data">
        <title>Chromosome-scale genome sequencing, assembly and annotation of six genomes from subfamily Leishmaniinae.</title>
        <authorList>
            <person name="Almutairi H."/>
            <person name="Urbaniak M.D."/>
            <person name="Bates M.D."/>
            <person name="Jariyapan N."/>
            <person name="Kwakye-Nuako G."/>
            <person name="Thomaz Soccol V."/>
            <person name="Al-Salem W.S."/>
            <person name="Dillon R.J."/>
            <person name="Bates P.A."/>
            <person name="Gatherer D."/>
        </authorList>
    </citation>
    <scope>NUCLEOTIDE SEQUENCE [LARGE SCALE GENOMIC DNA]</scope>
</reference>
<dbReference type="AlphaFoldDB" id="A0A836HHC6"/>
<keyword evidence="1" id="KW-0812">Transmembrane</keyword>
<accession>A0A836HHC6</accession>
<sequence length="381" mass="41810">MSRLFLLALLALCLVSLGFTNGDISANFNGMIVLENATVNSMFAVTQGFSDMVQKELEVSAHPPSPLMAMVYTVPPHLVIMMNMWSTGAPEEVEMQVDQMNKTYRGWANGDDTVVSGGLNHICVKNIGQQPTLVNYTNNCMLWNELLPPSSAETCWRNMSLTFYTVVTDQPNPRASLQSALCSFLPTDCELITYGQLTKTQIFVNGSLMTVNVMPFTVISANREAALAMLVTYAQFASVLTEQNIIYILADGVQVFFHGVPQRFSVPGTFEQCVGQMWYLIFLIILAPVILIISHRLFHRGRASGKRSIKKSETDIRAGVYVNAASWANFGGSPYLYGPQQGYGGGYGGGGDWLQGDAGYWAPQSGLQQFPGQPTQTVFQS</sequence>
<keyword evidence="1" id="KW-0472">Membrane</keyword>